<dbReference type="CDD" id="cd03191">
    <property type="entry name" value="GST_C_Zeta"/>
    <property type="match status" value="1"/>
</dbReference>
<dbReference type="InterPro" id="IPR004045">
    <property type="entry name" value="Glutathione_S-Trfase_N"/>
</dbReference>
<dbReference type="Gene3D" id="1.20.1050.10">
    <property type="match status" value="1"/>
</dbReference>
<dbReference type="RefSeq" id="WP_243996414.1">
    <property type="nucleotide sequence ID" value="NZ_JALHLE010000049.1"/>
</dbReference>
<dbReference type="PROSITE" id="PS50404">
    <property type="entry name" value="GST_NTER"/>
    <property type="match status" value="1"/>
</dbReference>
<dbReference type="EC" id="5.2.1.2" evidence="4"/>
<protein>
    <submittedName>
        <fullName evidence="4">Maleylacetoacetate isomerase</fullName>
        <ecNumber evidence="4">5.2.1.2</ecNumber>
    </submittedName>
</protein>
<evidence type="ECO:0000259" key="2">
    <source>
        <dbReference type="PROSITE" id="PS50404"/>
    </source>
</evidence>
<dbReference type="SFLD" id="SFLDG00358">
    <property type="entry name" value="Main_(cytGST)"/>
    <property type="match status" value="1"/>
</dbReference>
<dbReference type="SFLD" id="SFLDS00019">
    <property type="entry name" value="Glutathione_Transferase_(cytos"/>
    <property type="match status" value="1"/>
</dbReference>
<dbReference type="CDD" id="cd03042">
    <property type="entry name" value="GST_N_Zeta"/>
    <property type="match status" value="1"/>
</dbReference>
<dbReference type="InterPro" id="IPR034330">
    <property type="entry name" value="GST_Zeta_C"/>
</dbReference>
<reference evidence="4" key="1">
    <citation type="submission" date="2022-03" db="EMBL/GenBank/DDBJ databases">
        <title>Identification of a novel bacterium isolated from mangrove sediments.</title>
        <authorList>
            <person name="Pan X."/>
        </authorList>
    </citation>
    <scope>NUCLEOTIDE SEQUENCE</scope>
    <source>
        <strain evidence="4">B2580</strain>
    </source>
</reference>
<dbReference type="InterPro" id="IPR040079">
    <property type="entry name" value="Glutathione_S-Trfase"/>
</dbReference>
<dbReference type="Proteomes" id="UP001162880">
    <property type="component" value="Unassembled WGS sequence"/>
</dbReference>
<gene>
    <name evidence="4" type="primary">maiA</name>
    <name evidence="4" type="ORF">MTR64_20540</name>
</gene>
<comment type="similarity">
    <text evidence="1">Belongs to the GST superfamily. Zeta family.</text>
</comment>
<dbReference type="InterPro" id="IPR036249">
    <property type="entry name" value="Thioredoxin-like_sf"/>
</dbReference>
<dbReference type="InterPro" id="IPR005955">
    <property type="entry name" value="GST_Zeta"/>
</dbReference>
<accession>A0ABT0B7B1</accession>
<name>A0ABT0B7B1_9SPHN</name>
<dbReference type="GO" id="GO:0016034">
    <property type="term" value="F:maleylacetoacetate isomerase activity"/>
    <property type="evidence" value="ECO:0007669"/>
    <property type="project" value="UniProtKB-EC"/>
</dbReference>
<dbReference type="PANTHER" id="PTHR42673">
    <property type="entry name" value="MALEYLACETOACETATE ISOMERASE"/>
    <property type="match status" value="1"/>
</dbReference>
<sequence length="223" mass="24741">MRKAASMSLVLHGYWRPSAAYRVRIALNLKGLEYRQVTHDLRTGSQRNPEYRGLAPIGLVPALETDDGQVLTQSLAIFEWLEEQHPYPPLLPDNASERAAVRAMACIVACDIHPINNLRVLKALREELVAGEDMVRDWIARWINEGFTALETMVSHHGGHFCFGDTPTLADCCLVPQIYNARRFEVALSAYPRLLGIEANCEALHAFANAAPEVQPDADGPAT</sequence>
<dbReference type="InterPro" id="IPR010987">
    <property type="entry name" value="Glutathione-S-Trfase_C-like"/>
</dbReference>
<dbReference type="EMBL" id="JALHLE010000049">
    <property type="protein sequence ID" value="MCJ2180966.1"/>
    <property type="molecule type" value="Genomic_DNA"/>
</dbReference>
<dbReference type="NCBIfam" id="TIGR01262">
    <property type="entry name" value="maiA"/>
    <property type="match status" value="1"/>
</dbReference>
<dbReference type="Pfam" id="PF13410">
    <property type="entry name" value="GST_C_2"/>
    <property type="match status" value="1"/>
</dbReference>
<dbReference type="PROSITE" id="PS50405">
    <property type="entry name" value="GST_CTER"/>
    <property type="match status" value="1"/>
</dbReference>
<feature type="domain" description="GST C-terminal" evidence="3">
    <location>
        <begin position="94"/>
        <end position="220"/>
    </location>
</feature>
<evidence type="ECO:0000256" key="1">
    <source>
        <dbReference type="ARBA" id="ARBA00010007"/>
    </source>
</evidence>
<dbReference type="PANTHER" id="PTHR42673:SF4">
    <property type="entry name" value="MALEYLACETOACETATE ISOMERASE"/>
    <property type="match status" value="1"/>
</dbReference>
<dbReference type="SUPFAM" id="SSF47616">
    <property type="entry name" value="GST C-terminal domain-like"/>
    <property type="match status" value="1"/>
</dbReference>
<dbReference type="Gene3D" id="3.40.30.10">
    <property type="entry name" value="Glutaredoxin"/>
    <property type="match status" value="1"/>
</dbReference>
<dbReference type="InterPro" id="IPR036282">
    <property type="entry name" value="Glutathione-S-Trfase_C_sf"/>
</dbReference>
<evidence type="ECO:0000313" key="5">
    <source>
        <dbReference type="Proteomes" id="UP001162880"/>
    </source>
</evidence>
<evidence type="ECO:0000313" key="4">
    <source>
        <dbReference type="EMBL" id="MCJ2180966.1"/>
    </source>
</evidence>
<dbReference type="InterPro" id="IPR034333">
    <property type="entry name" value="GST_Zeta_N"/>
</dbReference>
<dbReference type="SUPFAM" id="SSF52833">
    <property type="entry name" value="Thioredoxin-like"/>
    <property type="match status" value="1"/>
</dbReference>
<comment type="caution">
    <text evidence="4">The sequence shown here is derived from an EMBL/GenBank/DDBJ whole genome shotgun (WGS) entry which is preliminary data.</text>
</comment>
<keyword evidence="5" id="KW-1185">Reference proteome</keyword>
<dbReference type="Pfam" id="PF13409">
    <property type="entry name" value="GST_N_2"/>
    <property type="match status" value="1"/>
</dbReference>
<proteinExistence type="inferred from homology"/>
<organism evidence="4 5">
    <name type="scientific">Novosphingobium album</name>
    <name type="common">ex Hu et al. 2023</name>
    <dbReference type="NCBI Taxonomy" id="2930093"/>
    <lineage>
        <taxon>Bacteria</taxon>
        <taxon>Pseudomonadati</taxon>
        <taxon>Pseudomonadota</taxon>
        <taxon>Alphaproteobacteria</taxon>
        <taxon>Sphingomonadales</taxon>
        <taxon>Sphingomonadaceae</taxon>
        <taxon>Novosphingobium</taxon>
    </lineage>
</organism>
<keyword evidence="4" id="KW-0413">Isomerase</keyword>
<evidence type="ECO:0000259" key="3">
    <source>
        <dbReference type="PROSITE" id="PS50405"/>
    </source>
</evidence>
<feature type="domain" description="GST N-terminal" evidence="2">
    <location>
        <begin position="7"/>
        <end position="89"/>
    </location>
</feature>